<gene>
    <name evidence="2" type="ORF">RHSIM_Rhsim04G0020900</name>
</gene>
<dbReference type="Pfam" id="PF14223">
    <property type="entry name" value="Retrotran_gag_2"/>
    <property type="match status" value="1"/>
</dbReference>
<dbReference type="PANTHER" id="PTHR47481">
    <property type="match status" value="1"/>
</dbReference>
<dbReference type="PANTHER" id="PTHR47481:SF21">
    <property type="entry name" value="BASIC-LEUCINE ZIPPER TRANSCRIPTION FACTOR Q-RELATED"/>
    <property type="match status" value="1"/>
</dbReference>
<accession>A0A834LR98</accession>
<feature type="region of interest" description="Disordered" evidence="1">
    <location>
        <begin position="249"/>
        <end position="281"/>
    </location>
</feature>
<dbReference type="EMBL" id="WJXA01000004">
    <property type="protein sequence ID" value="KAF7144913.1"/>
    <property type="molecule type" value="Genomic_DNA"/>
</dbReference>
<organism evidence="2 3">
    <name type="scientific">Rhododendron simsii</name>
    <name type="common">Sims's rhododendron</name>
    <dbReference type="NCBI Taxonomy" id="118357"/>
    <lineage>
        <taxon>Eukaryota</taxon>
        <taxon>Viridiplantae</taxon>
        <taxon>Streptophyta</taxon>
        <taxon>Embryophyta</taxon>
        <taxon>Tracheophyta</taxon>
        <taxon>Spermatophyta</taxon>
        <taxon>Magnoliopsida</taxon>
        <taxon>eudicotyledons</taxon>
        <taxon>Gunneridae</taxon>
        <taxon>Pentapetalae</taxon>
        <taxon>asterids</taxon>
        <taxon>Ericales</taxon>
        <taxon>Ericaceae</taxon>
        <taxon>Ericoideae</taxon>
        <taxon>Rhodoreae</taxon>
        <taxon>Rhododendron</taxon>
    </lineage>
</organism>
<dbReference type="OrthoDB" id="1845088at2759"/>
<feature type="compositionally biased region" description="Low complexity" evidence="1">
    <location>
        <begin position="249"/>
        <end position="262"/>
    </location>
</feature>
<feature type="region of interest" description="Disordered" evidence="1">
    <location>
        <begin position="6"/>
        <end position="32"/>
    </location>
</feature>
<protein>
    <recommendedName>
        <fullName evidence="4">Retrotransposon Copia-like N-terminal domain-containing protein</fullName>
    </recommendedName>
</protein>
<name>A0A834LR98_RHOSS</name>
<evidence type="ECO:0008006" key="4">
    <source>
        <dbReference type="Google" id="ProtNLM"/>
    </source>
</evidence>
<evidence type="ECO:0000256" key="1">
    <source>
        <dbReference type="SAM" id="MobiDB-lite"/>
    </source>
</evidence>
<evidence type="ECO:0000313" key="2">
    <source>
        <dbReference type="EMBL" id="KAF7144913.1"/>
    </source>
</evidence>
<proteinExistence type="predicted"/>
<feature type="compositionally biased region" description="Polar residues" evidence="1">
    <location>
        <begin position="270"/>
        <end position="281"/>
    </location>
</feature>
<dbReference type="AlphaFoldDB" id="A0A834LR98"/>
<evidence type="ECO:0000313" key="3">
    <source>
        <dbReference type="Proteomes" id="UP000626092"/>
    </source>
</evidence>
<dbReference type="Proteomes" id="UP000626092">
    <property type="component" value="Unassembled WGS sequence"/>
</dbReference>
<comment type="caution">
    <text evidence="2">The sequence shown here is derived from an EMBL/GenBank/DDBJ whole genome shotgun (WGS) entry which is preliminary data.</text>
</comment>
<reference evidence="2" key="1">
    <citation type="submission" date="2019-11" db="EMBL/GenBank/DDBJ databases">
        <authorList>
            <person name="Liu Y."/>
            <person name="Hou J."/>
            <person name="Li T.-Q."/>
            <person name="Guan C.-H."/>
            <person name="Wu X."/>
            <person name="Wu H.-Z."/>
            <person name="Ling F."/>
            <person name="Zhang R."/>
            <person name="Shi X.-G."/>
            <person name="Ren J.-P."/>
            <person name="Chen E.-F."/>
            <person name="Sun J.-M."/>
        </authorList>
    </citation>
    <scope>NUCLEOTIDE SEQUENCE</scope>
    <source>
        <strain evidence="2">Adult_tree_wgs_1</strain>
        <tissue evidence="2">Leaves</tissue>
    </source>
</reference>
<sequence>MWEVLADSVQSSAQAHSSAQAEPTEESKEQPTQSVSFITIKLNSSNYFAWKSQIKNALKVNHLFSYLDGSVVIPASEIQDASGTKIPNPEFFKWQNVDRMVLLCIMATLTPSILPHVVGSNDTFQVWAKLEAKYSALSQTHILDLKKRLYSLKQTTSMDKHLDFVKELVQKLEASGSHMNESEVVFHTVNGLSEDYLSLKQTIRTQCATTPLSFSAVSAMLMSEELCLAHTPDPASTVLLVQHHNVSMASSSSTPSSSVNHSITPPLPQPSTQQGGFQYPV</sequence>
<keyword evidence="3" id="KW-1185">Reference proteome</keyword>
<feature type="compositionally biased region" description="Low complexity" evidence="1">
    <location>
        <begin position="6"/>
        <end position="21"/>
    </location>
</feature>